<sequence>MVNITLVCAGGMSTSMLMQKMKEAAKAKGVEIDVRAMAESAFASYDGQTDVLLIGPQLSFVYEKLRDQYEPQGMRVAVIDMIDYGMMNGSKILDLALDLMEVG</sequence>
<evidence type="ECO:0000256" key="6">
    <source>
        <dbReference type="ARBA" id="ARBA00022777"/>
    </source>
</evidence>
<keyword evidence="2" id="KW-0597">Phosphoprotein</keyword>
<evidence type="ECO:0000259" key="8">
    <source>
        <dbReference type="PROSITE" id="PS51100"/>
    </source>
</evidence>
<organism evidence="9 10">
    <name type="scientific">Streptococcus moroccensis</name>
    <dbReference type="NCBI Taxonomy" id="1451356"/>
    <lineage>
        <taxon>Bacteria</taxon>
        <taxon>Bacillati</taxon>
        <taxon>Bacillota</taxon>
        <taxon>Bacilli</taxon>
        <taxon>Lactobacillales</taxon>
        <taxon>Streptococcaceae</taxon>
        <taxon>Streptococcus</taxon>
    </lineage>
</organism>
<keyword evidence="5" id="KW-0598">Phosphotransferase system</keyword>
<dbReference type="CDD" id="cd05564">
    <property type="entry name" value="PTS_IIB_chitobiose_lichenan"/>
    <property type="match status" value="1"/>
</dbReference>
<gene>
    <name evidence="9" type="ORF">J2S23_001163</name>
</gene>
<comment type="caution">
    <text evidence="9">The sequence shown here is derived from an EMBL/GenBank/DDBJ whole genome shotgun (WGS) entry which is preliminary data.</text>
</comment>
<dbReference type="PROSITE" id="PS51100">
    <property type="entry name" value="PTS_EIIB_TYPE_3"/>
    <property type="match status" value="1"/>
</dbReference>
<keyword evidence="4" id="KW-0808">Transferase</keyword>
<dbReference type="InterPro" id="IPR013012">
    <property type="entry name" value="PTS_EIIB_3"/>
</dbReference>
<dbReference type="RefSeq" id="WP_307121802.1">
    <property type="nucleotide sequence ID" value="NZ_JAUSTM010000009.1"/>
</dbReference>
<evidence type="ECO:0000256" key="1">
    <source>
        <dbReference type="ARBA" id="ARBA00022448"/>
    </source>
</evidence>
<keyword evidence="6" id="KW-0418">Kinase</keyword>
<keyword evidence="1" id="KW-0813">Transport</keyword>
<dbReference type="InterPro" id="IPR051819">
    <property type="entry name" value="PTS_sugar-specific_EIIB"/>
</dbReference>
<proteinExistence type="predicted"/>
<keyword evidence="3" id="KW-0762">Sugar transport</keyword>
<protein>
    <submittedName>
        <fullName evidence="9">PTS system cellobiose-specific IIB component</fullName>
    </submittedName>
</protein>
<dbReference type="SUPFAM" id="SSF52794">
    <property type="entry name" value="PTS system IIB component-like"/>
    <property type="match status" value="1"/>
</dbReference>
<dbReference type="Proteomes" id="UP001223079">
    <property type="component" value="Unassembled WGS sequence"/>
</dbReference>
<evidence type="ECO:0000256" key="4">
    <source>
        <dbReference type="ARBA" id="ARBA00022679"/>
    </source>
</evidence>
<evidence type="ECO:0000256" key="5">
    <source>
        <dbReference type="ARBA" id="ARBA00022683"/>
    </source>
</evidence>
<name>A0ABT9YRI4_9STRE</name>
<keyword evidence="10" id="KW-1185">Reference proteome</keyword>
<evidence type="ECO:0000256" key="3">
    <source>
        <dbReference type="ARBA" id="ARBA00022597"/>
    </source>
</evidence>
<evidence type="ECO:0000313" key="10">
    <source>
        <dbReference type="Proteomes" id="UP001223079"/>
    </source>
</evidence>
<dbReference type="PANTHER" id="PTHR34581:SF2">
    <property type="entry name" value="PTS SYSTEM N,N'-DIACETYLCHITOBIOSE-SPECIFIC EIIB COMPONENT"/>
    <property type="match status" value="1"/>
</dbReference>
<reference evidence="9 10" key="1">
    <citation type="submission" date="2023-07" db="EMBL/GenBank/DDBJ databases">
        <title>Genomic Encyclopedia of Type Strains, Phase IV (KMG-IV): sequencing the most valuable type-strain genomes for metagenomic binning, comparative biology and taxonomic classification.</title>
        <authorList>
            <person name="Goeker M."/>
        </authorList>
    </citation>
    <scope>NUCLEOTIDE SEQUENCE [LARGE SCALE GENOMIC DNA]</scope>
    <source>
        <strain evidence="9 10">DSM 105143</strain>
    </source>
</reference>
<dbReference type="InterPro" id="IPR036095">
    <property type="entry name" value="PTS_EIIB-like_sf"/>
</dbReference>
<feature type="domain" description="PTS EIIB type-3" evidence="8">
    <location>
        <begin position="1"/>
        <end position="103"/>
    </location>
</feature>
<dbReference type="PANTHER" id="PTHR34581">
    <property type="entry name" value="PTS SYSTEM N,N'-DIACETYLCHITOBIOSE-SPECIFIC EIIB COMPONENT"/>
    <property type="match status" value="1"/>
</dbReference>
<evidence type="ECO:0000256" key="7">
    <source>
        <dbReference type="PROSITE-ProRule" id="PRU00423"/>
    </source>
</evidence>
<dbReference type="InterPro" id="IPR003501">
    <property type="entry name" value="PTS_EIIB_2/3"/>
</dbReference>
<accession>A0ABT9YRI4</accession>
<feature type="modified residue" description="Phosphocysteine; by EIIA" evidence="7">
    <location>
        <position position="8"/>
    </location>
</feature>
<dbReference type="Gene3D" id="3.40.50.2300">
    <property type="match status" value="1"/>
</dbReference>
<dbReference type="EMBL" id="JAUSTM010000009">
    <property type="protein sequence ID" value="MDQ0222611.1"/>
    <property type="molecule type" value="Genomic_DNA"/>
</dbReference>
<evidence type="ECO:0000313" key="9">
    <source>
        <dbReference type="EMBL" id="MDQ0222611.1"/>
    </source>
</evidence>
<evidence type="ECO:0000256" key="2">
    <source>
        <dbReference type="ARBA" id="ARBA00022553"/>
    </source>
</evidence>
<dbReference type="Pfam" id="PF02302">
    <property type="entry name" value="PTS_IIB"/>
    <property type="match status" value="1"/>
</dbReference>